<dbReference type="AlphaFoldDB" id="A0A6I1EHD2"/>
<dbReference type="EC" id="2.7.2.8" evidence="2"/>
<evidence type="ECO:0000259" key="5">
    <source>
        <dbReference type="Pfam" id="PF00696"/>
    </source>
</evidence>
<proteinExistence type="predicted"/>
<evidence type="ECO:0000313" key="6">
    <source>
        <dbReference type="EMBL" id="KAB7650463.1"/>
    </source>
</evidence>
<evidence type="ECO:0000313" key="7">
    <source>
        <dbReference type="Proteomes" id="UP000430564"/>
    </source>
</evidence>
<name>A0A6I1EHD2_9BURK</name>
<dbReference type="Gene3D" id="3.40.1160.10">
    <property type="entry name" value="Acetylglutamate kinase-like"/>
    <property type="match status" value="1"/>
</dbReference>
<keyword evidence="6" id="KW-0418">Kinase</keyword>
<evidence type="ECO:0000256" key="3">
    <source>
        <dbReference type="ARBA" id="ARBA00022679"/>
    </source>
</evidence>
<dbReference type="GO" id="GO:0003991">
    <property type="term" value="F:acetylglutamate kinase activity"/>
    <property type="evidence" value="ECO:0007669"/>
    <property type="project" value="UniProtKB-EC"/>
</dbReference>
<dbReference type="PANTHER" id="PTHR23342:SF0">
    <property type="entry name" value="N-ACETYLGLUTAMATE SYNTHASE, MITOCHONDRIAL"/>
    <property type="match status" value="1"/>
</dbReference>
<protein>
    <recommendedName>
        <fullName evidence="2">acetylglutamate kinase</fullName>
        <ecNumber evidence="2">2.7.2.8</ecNumber>
    </recommendedName>
</protein>
<dbReference type="EMBL" id="WEHX01000211">
    <property type="protein sequence ID" value="KAB7650463.1"/>
    <property type="molecule type" value="Genomic_DNA"/>
</dbReference>
<evidence type="ECO:0000256" key="2">
    <source>
        <dbReference type="ARBA" id="ARBA00013065"/>
    </source>
</evidence>
<dbReference type="Proteomes" id="UP000430564">
    <property type="component" value="Unassembled WGS sequence"/>
</dbReference>
<comment type="catalytic activity">
    <reaction evidence="4">
        <text>N-acetyl-L-glutamate + ATP = N-acetyl-L-glutamyl 5-phosphate + ADP</text>
        <dbReference type="Rhea" id="RHEA:14629"/>
        <dbReference type="ChEBI" id="CHEBI:30616"/>
        <dbReference type="ChEBI" id="CHEBI:44337"/>
        <dbReference type="ChEBI" id="CHEBI:57936"/>
        <dbReference type="ChEBI" id="CHEBI:456216"/>
        <dbReference type="EC" id="2.7.2.8"/>
    </reaction>
</comment>
<keyword evidence="3" id="KW-0808">Transferase</keyword>
<dbReference type="PANTHER" id="PTHR23342">
    <property type="entry name" value="N-ACETYLGLUTAMATE SYNTHASE"/>
    <property type="match status" value="1"/>
</dbReference>
<dbReference type="SUPFAM" id="SSF53633">
    <property type="entry name" value="Carbamate kinase-like"/>
    <property type="match status" value="1"/>
</dbReference>
<organism evidence="6 7">
    <name type="scientific">Sutterella seckii</name>
    <dbReference type="NCBI Taxonomy" id="1944635"/>
    <lineage>
        <taxon>Bacteria</taxon>
        <taxon>Pseudomonadati</taxon>
        <taxon>Pseudomonadota</taxon>
        <taxon>Betaproteobacteria</taxon>
        <taxon>Burkholderiales</taxon>
        <taxon>Sutterellaceae</taxon>
        <taxon>Sutterella</taxon>
    </lineage>
</organism>
<dbReference type="GO" id="GO:0006526">
    <property type="term" value="P:L-arginine biosynthetic process"/>
    <property type="evidence" value="ECO:0007669"/>
    <property type="project" value="TreeGrafter"/>
</dbReference>
<dbReference type="Pfam" id="PF00696">
    <property type="entry name" value="AA_kinase"/>
    <property type="match status" value="1"/>
</dbReference>
<feature type="non-terminal residue" evidence="6">
    <location>
        <position position="1"/>
    </location>
</feature>
<gene>
    <name evidence="6" type="ORF">GBM95_11865</name>
</gene>
<dbReference type="InterPro" id="IPR001048">
    <property type="entry name" value="Asp/Glu/Uridylate_kinase"/>
</dbReference>
<accession>A0A6I1EHD2</accession>
<sequence>AAVRAGLSPLGLAVTDGGMCTVLPEDPELGRVAKTAPGNEEARARLLSLLAAGWLPVISSVGLDAEGRLWNINADDAALSIAELLGAPLIFLSDVRGVLDGDKRLIPELTPESTEVLVRDGVITAGMVVKMNAAFAASRATGAPVSIASIFDDAVPRLLSEGKFPGTVCRV</sequence>
<evidence type="ECO:0000256" key="1">
    <source>
        <dbReference type="ARBA" id="ARBA00004828"/>
    </source>
</evidence>
<evidence type="ECO:0000256" key="4">
    <source>
        <dbReference type="ARBA" id="ARBA00048141"/>
    </source>
</evidence>
<comment type="caution">
    <text evidence="6">The sequence shown here is derived from an EMBL/GenBank/DDBJ whole genome shotgun (WGS) entry which is preliminary data.</text>
</comment>
<comment type="pathway">
    <text evidence="1">Amino-acid biosynthesis; L-arginine biosynthesis; N(2)-acetyl-L-ornithine from L-glutamate: step 2/4.</text>
</comment>
<reference evidence="6 7" key="1">
    <citation type="submission" date="2019-10" db="EMBL/GenBank/DDBJ databases">
        <title>Genome diversity of Sutterella seckii.</title>
        <authorList>
            <person name="Chaplin A.V."/>
            <person name="Sokolova S.R."/>
            <person name="Mosin K.A."/>
            <person name="Ivanova E.L."/>
            <person name="Kochetkova T.O."/>
            <person name="Goltsov A.Y."/>
            <person name="Trofimov D.Y."/>
            <person name="Efimov B.A."/>
        </authorList>
    </citation>
    <scope>NUCLEOTIDE SEQUENCE [LARGE SCALE GENOMIC DNA]</scope>
    <source>
        <strain evidence="6 7">ASD393</strain>
    </source>
</reference>
<dbReference type="InterPro" id="IPR036393">
    <property type="entry name" value="AceGlu_kinase-like_sf"/>
</dbReference>
<feature type="domain" description="Aspartate/glutamate/uridylate kinase" evidence="5">
    <location>
        <begin position="39"/>
        <end position="149"/>
    </location>
</feature>